<name>A0ACB9NC38_BAUVA</name>
<reference evidence="1 2" key="1">
    <citation type="journal article" date="2022" name="DNA Res.">
        <title>Chromosomal-level genome assembly of the orchid tree Bauhinia variegata (Leguminosae; Cercidoideae) supports the allotetraploid origin hypothesis of Bauhinia.</title>
        <authorList>
            <person name="Zhong Y."/>
            <person name="Chen Y."/>
            <person name="Zheng D."/>
            <person name="Pang J."/>
            <person name="Liu Y."/>
            <person name="Luo S."/>
            <person name="Meng S."/>
            <person name="Qian L."/>
            <person name="Wei D."/>
            <person name="Dai S."/>
            <person name="Zhou R."/>
        </authorList>
    </citation>
    <scope>NUCLEOTIDE SEQUENCE [LARGE SCALE GENOMIC DNA]</scope>
    <source>
        <strain evidence="1">BV-YZ2020</strain>
    </source>
</reference>
<dbReference type="EMBL" id="CM039432">
    <property type="protein sequence ID" value="KAI4333603.1"/>
    <property type="molecule type" value="Genomic_DNA"/>
</dbReference>
<accession>A0ACB9NC38</accession>
<proteinExistence type="predicted"/>
<organism evidence="1 2">
    <name type="scientific">Bauhinia variegata</name>
    <name type="common">Purple orchid tree</name>
    <name type="synonym">Phanera variegata</name>
    <dbReference type="NCBI Taxonomy" id="167791"/>
    <lineage>
        <taxon>Eukaryota</taxon>
        <taxon>Viridiplantae</taxon>
        <taxon>Streptophyta</taxon>
        <taxon>Embryophyta</taxon>
        <taxon>Tracheophyta</taxon>
        <taxon>Spermatophyta</taxon>
        <taxon>Magnoliopsida</taxon>
        <taxon>eudicotyledons</taxon>
        <taxon>Gunneridae</taxon>
        <taxon>Pentapetalae</taxon>
        <taxon>rosids</taxon>
        <taxon>fabids</taxon>
        <taxon>Fabales</taxon>
        <taxon>Fabaceae</taxon>
        <taxon>Cercidoideae</taxon>
        <taxon>Cercideae</taxon>
        <taxon>Bauhiniinae</taxon>
        <taxon>Bauhinia</taxon>
    </lineage>
</organism>
<keyword evidence="2" id="KW-1185">Reference proteome</keyword>
<evidence type="ECO:0000313" key="1">
    <source>
        <dbReference type="EMBL" id="KAI4333603.1"/>
    </source>
</evidence>
<comment type="caution">
    <text evidence="1">The sequence shown here is derived from an EMBL/GenBank/DDBJ whole genome shotgun (WGS) entry which is preliminary data.</text>
</comment>
<dbReference type="Proteomes" id="UP000828941">
    <property type="component" value="Chromosome 7"/>
</dbReference>
<gene>
    <name evidence="1" type="ORF">L6164_018387</name>
</gene>
<sequence>MSKTACFFFVLLVAVVEVQGRFLRSTGSEQVSDGVSDAKSNLNFLLLNGDESSEKQCAQMYGFLPCSSSIFGHLFLILVYEYLLFHGESLLAAGGEQIFKILGPGIFGASAFHLLGAFPESLILLVSGLLSTTKETAQEYAYTGVGLLAGSSMLLLTLVWGTCVITGSKKYENKSSSTITDVSNSAYTRLISFLTGSGIKTDPETSSTARIMVFSITPLLIMQIPNLFQFSSGQRSVTLIIALIITVIFMFLYFIYQIFQPWIQKRRLEFVKHDHVILRIIEHVQKHTLQRILTRNGTPNVSAIRSIFKEINQDGDSGITASEVKKLLLENKLTEIDVNEEEEEVKETLKNFDLNDDNKINKEEFVDGFTKWLDQTKHAVKKEYLRRDSLKKLYQVFEPWIQSKRKEREEQKHLMSEILSYAQSDIVGSLLTEDGYPNEVAIKRFFEKIDCDGDSYISQSELKELLKNIKFVKASIDVNEAVARVIEELDINQDRVISEEEFVAGIEKWLNSSSIDAPLSKSESQEAIYETWEKVDMVVKEEQGEGVIDKSTRAWFKAILYVVLGIALLSVLAEPLIENVHSLSEGAGIHPFFVSFILVPLATNAREATSAIKEARQKKTRTISLAISEIYGGVFMNNILGFFAVSVLIYARQITWEFSVEALVVAIVCAIMGLKASFCSTFPLWTAVCAFLLYPSSLVLVLYYKKF</sequence>
<protein>
    <submittedName>
        <fullName evidence="1">Uncharacterized protein</fullName>
    </submittedName>
</protein>
<evidence type="ECO:0000313" key="2">
    <source>
        <dbReference type="Proteomes" id="UP000828941"/>
    </source>
</evidence>